<dbReference type="AlphaFoldDB" id="A0A8W8J4J3"/>
<dbReference type="Gene3D" id="1.10.150.130">
    <property type="match status" value="1"/>
</dbReference>
<evidence type="ECO:0000313" key="5">
    <source>
        <dbReference type="Proteomes" id="UP000005408"/>
    </source>
</evidence>
<keyword evidence="1" id="KW-0238">DNA-binding</keyword>
<dbReference type="PANTHER" id="PTHR34605">
    <property type="entry name" value="PHAGE_INTEGRASE DOMAIN-CONTAINING PROTEIN"/>
    <property type="match status" value="1"/>
</dbReference>
<sequence>DIFKTGRWCDSARIEDQRLQQLRDMLPTFCLKSRAENTLTQYRYAFNAFCRWCGAFIPSISALPAADEHVALYIISIAKDYKSSSKIQLAIHSISWAHQLAGLKDPCESALVKLTKEGAIRETSKPVVKKEPITPDHLKLLVQRYKSNNLYNMRTLCMCLLGFAGFLRFSELANIRLMDVSFNDVCMKINIVKSKTDVYKEGHELCIARTHGDTCPVHTLEEYISLLGVEVNSSDYLFRSLTFCKNANVYKVRRDNRPLSYTRAREIVLHAFGEIGLDKSKFGIHSLRSGGATAAAAAGINDRLFKKHGRWRSEKAKDGYVRESIQEKLFVTQNLGI</sequence>
<keyword evidence="5" id="KW-1185">Reference proteome</keyword>
<dbReference type="GO" id="GO:0006310">
    <property type="term" value="P:DNA recombination"/>
    <property type="evidence" value="ECO:0007669"/>
    <property type="project" value="UniProtKB-KW"/>
</dbReference>
<dbReference type="SUPFAM" id="SSF56349">
    <property type="entry name" value="DNA breaking-rejoining enzymes"/>
    <property type="match status" value="1"/>
</dbReference>
<dbReference type="InterPro" id="IPR011010">
    <property type="entry name" value="DNA_brk_join_enz"/>
</dbReference>
<dbReference type="Proteomes" id="UP000005408">
    <property type="component" value="Unassembled WGS sequence"/>
</dbReference>
<evidence type="ECO:0000259" key="3">
    <source>
        <dbReference type="PROSITE" id="PS51898"/>
    </source>
</evidence>
<dbReference type="GO" id="GO:0015074">
    <property type="term" value="P:DNA integration"/>
    <property type="evidence" value="ECO:0007669"/>
    <property type="project" value="InterPro"/>
</dbReference>
<dbReference type="EnsemblMetazoa" id="G16825.12">
    <property type="protein sequence ID" value="G16825.12:cds"/>
    <property type="gene ID" value="G16825"/>
</dbReference>
<name>A0A8W8J4J3_MAGGI</name>
<dbReference type="PANTHER" id="PTHR34605:SF6">
    <property type="entry name" value="TYR RECOMBINASE DOMAIN-CONTAINING PROTEIN"/>
    <property type="match status" value="1"/>
</dbReference>
<evidence type="ECO:0000256" key="1">
    <source>
        <dbReference type="ARBA" id="ARBA00023125"/>
    </source>
</evidence>
<dbReference type="InterPro" id="IPR002104">
    <property type="entry name" value="Integrase_catalytic"/>
</dbReference>
<dbReference type="PROSITE" id="PS51898">
    <property type="entry name" value="TYR_RECOMBINASE"/>
    <property type="match status" value="1"/>
</dbReference>
<dbReference type="InterPro" id="IPR010998">
    <property type="entry name" value="Integrase_recombinase_N"/>
</dbReference>
<dbReference type="SUPFAM" id="SSF47823">
    <property type="entry name" value="lambda integrase-like, N-terminal domain"/>
    <property type="match status" value="1"/>
</dbReference>
<keyword evidence="2" id="KW-0233">DNA recombination</keyword>
<dbReference type="InterPro" id="IPR013762">
    <property type="entry name" value="Integrase-like_cat_sf"/>
</dbReference>
<organism evidence="4 5">
    <name type="scientific">Magallana gigas</name>
    <name type="common">Pacific oyster</name>
    <name type="synonym">Crassostrea gigas</name>
    <dbReference type="NCBI Taxonomy" id="29159"/>
    <lineage>
        <taxon>Eukaryota</taxon>
        <taxon>Metazoa</taxon>
        <taxon>Spiralia</taxon>
        <taxon>Lophotrochozoa</taxon>
        <taxon>Mollusca</taxon>
        <taxon>Bivalvia</taxon>
        <taxon>Autobranchia</taxon>
        <taxon>Pteriomorphia</taxon>
        <taxon>Ostreida</taxon>
        <taxon>Ostreoidea</taxon>
        <taxon>Ostreidae</taxon>
        <taxon>Magallana</taxon>
    </lineage>
</organism>
<dbReference type="EnsemblMetazoa" id="G16825.15">
    <property type="protein sequence ID" value="G16825.15:cds"/>
    <property type="gene ID" value="G16825"/>
</dbReference>
<dbReference type="Pfam" id="PF00589">
    <property type="entry name" value="Phage_integrase"/>
    <property type="match status" value="1"/>
</dbReference>
<evidence type="ECO:0000313" key="4">
    <source>
        <dbReference type="EnsemblMetazoa" id="G16825.15:cds"/>
    </source>
</evidence>
<protein>
    <recommendedName>
        <fullName evidence="3">Tyr recombinase domain-containing protein</fullName>
    </recommendedName>
</protein>
<feature type="domain" description="Tyr recombinase" evidence="3">
    <location>
        <begin position="128"/>
        <end position="333"/>
    </location>
</feature>
<dbReference type="InterPro" id="IPR052925">
    <property type="entry name" value="Phage_Integrase-like_Recomb"/>
</dbReference>
<accession>A0A8W8J4J3</accession>
<dbReference type="GO" id="GO:0003677">
    <property type="term" value="F:DNA binding"/>
    <property type="evidence" value="ECO:0007669"/>
    <property type="project" value="UniProtKB-KW"/>
</dbReference>
<reference evidence="4" key="1">
    <citation type="submission" date="2022-08" db="UniProtKB">
        <authorList>
            <consortium name="EnsemblMetazoa"/>
        </authorList>
    </citation>
    <scope>IDENTIFICATION</scope>
    <source>
        <strain evidence="4">05x7-T-G4-1.051#20</strain>
    </source>
</reference>
<evidence type="ECO:0000256" key="2">
    <source>
        <dbReference type="ARBA" id="ARBA00023172"/>
    </source>
</evidence>
<dbReference type="Gene3D" id="1.10.443.10">
    <property type="entry name" value="Intergrase catalytic core"/>
    <property type="match status" value="1"/>
</dbReference>
<proteinExistence type="predicted"/>